<sequence>MRVEYHPAIEQELREIIEYYNVCSEGLGAEFLNEFERQVLKITSLPTQWRVVEGDIRRALMQRFPYVIYYRVLESDVLRVTLVKHQRRHPGFGLGRK</sequence>
<evidence type="ECO:0000313" key="3">
    <source>
        <dbReference type="Proteomes" id="UP000195667"/>
    </source>
</evidence>
<evidence type="ECO:0000256" key="1">
    <source>
        <dbReference type="ARBA" id="ARBA00022649"/>
    </source>
</evidence>
<dbReference type="OrthoDB" id="9809155at2"/>
<reference evidence="3" key="1">
    <citation type="submission" date="2017-02" db="EMBL/GenBank/DDBJ databases">
        <authorList>
            <person name="Daims H."/>
        </authorList>
    </citation>
    <scope>NUCLEOTIDE SEQUENCE [LARGE SCALE GENOMIC DNA]</scope>
</reference>
<dbReference type="InterPro" id="IPR035093">
    <property type="entry name" value="RelE/ParE_toxin_dom_sf"/>
</dbReference>
<dbReference type="RefSeq" id="WP_087143549.1">
    <property type="nucleotide sequence ID" value="NZ_FUKI01000108.1"/>
</dbReference>
<keyword evidence="1" id="KW-1277">Toxin-antitoxin system</keyword>
<accession>A0A1R4H9D5</accession>
<evidence type="ECO:0000313" key="2">
    <source>
        <dbReference type="EMBL" id="SJM92796.1"/>
    </source>
</evidence>
<dbReference type="AlphaFoldDB" id="A0A1R4H9D5"/>
<protein>
    <submittedName>
        <fullName evidence="2">Plasmid stabilization system</fullName>
    </submittedName>
</protein>
<organism evidence="2 3">
    <name type="scientific">Crenothrix polyspora</name>
    <dbReference type="NCBI Taxonomy" id="360316"/>
    <lineage>
        <taxon>Bacteria</taxon>
        <taxon>Pseudomonadati</taxon>
        <taxon>Pseudomonadota</taxon>
        <taxon>Gammaproteobacteria</taxon>
        <taxon>Methylococcales</taxon>
        <taxon>Crenotrichaceae</taxon>
        <taxon>Crenothrix</taxon>
    </lineage>
</organism>
<keyword evidence="3" id="KW-1185">Reference proteome</keyword>
<dbReference type="InterPro" id="IPR007712">
    <property type="entry name" value="RelE/ParE_toxin"/>
</dbReference>
<proteinExistence type="predicted"/>
<gene>
    <name evidence="2" type="ORF">CRENPOLYSF1_330066</name>
</gene>
<dbReference type="Proteomes" id="UP000195667">
    <property type="component" value="Unassembled WGS sequence"/>
</dbReference>
<name>A0A1R4H9D5_9GAMM</name>
<dbReference type="Gene3D" id="3.30.2310.20">
    <property type="entry name" value="RelE-like"/>
    <property type="match status" value="1"/>
</dbReference>
<dbReference type="Pfam" id="PF05016">
    <property type="entry name" value="ParE_toxin"/>
    <property type="match status" value="1"/>
</dbReference>
<dbReference type="EMBL" id="FUKI01000108">
    <property type="protein sequence ID" value="SJM92796.1"/>
    <property type="molecule type" value="Genomic_DNA"/>
</dbReference>